<protein>
    <recommendedName>
        <fullName evidence="1">SnoaL-like domain-containing protein</fullName>
    </recommendedName>
</protein>
<feature type="domain" description="SnoaL-like" evidence="1">
    <location>
        <begin position="10"/>
        <end position="119"/>
    </location>
</feature>
<evidence type="ECO:0000259" key="1">
    <source>
        <dbReference type="Pfam" id="PF12680"/>
    </source>
</evidence>
<reference evidence="2 3" key="1">
    <citation type="submission" date="2023-08" db="EMBL/GenBank/DDBJ databases">
        <title>Draft genome sequence of Algoriphagus confluentis.</title>
        <authorList>
            <person name="Takatani N."/>
            <person name="Hosokawa M."/>
            <person name="Sawabe T."/>
        </authorList>
    </citation>
    <scope>NUCLEOTIDE SEQUENCE [LARGE SCALE GENOMIC DNA]</scope>
    <source>
        <strain evidence="2 3">NBRC 111222</strain>
    </source>
</reference>
<dbReference type="Pfam" id="PF12680">
    <property type="entry name" value="SnoaL_2"/>
    <property type="match status" value="1"/>
</dbReference>
<evidence type="ECO:0000313" key="3">
    <source>
        <dbReference type="Proteomes" id="UP001338309"/>
    </source>
</evidence>
<name>A0ABQ6PNI8_9BACT</name>
<dbReference type="Proteomes" id="UP001338309">
    <property type="component" value="Unassembled WGS sequence"/>
</dbReference>
<dbReference type="InterPro" id="IPR032710">
    <property type="entry name" value="NTF2-like_dom_sf"/>
</dbReference>
<dbReference type="Gene3D" id="3.10.450.50">
    <property type="match status" value="1"/>
</dbReference>
<evidence type="ECO:0000313" key="2">
    <source>
        <dbReference type="EMBL" id="GMQ29501.1"/>
    </source>
</evidence>
<dbReference type="SUPFAM" id="SSF54427">
    <property type="entry name" value="NTF2-like"/>
    <property type="match status" value="1"/>
</dbReference>
<gene>
    <name evidence="2" type="ORF">Aconfl_21440</name>
</gene>
<dbReference type="RefSeq" id="WP_338224223.1">
    <property type="nucleotide sequence ID" value="NZ_BTPD01000006.1"/>
</dbReference>
<dbReference type="EMBL" id="BTPD01000006">
    <property type="protein sequence ID" value="GMQ29501.1"/>
    <property type="molecule type" value="Genomic_DNA"/>
</dbReference>
<dbReference type="InterPro" id="IPR037401">
    <property type="entry name" value="SnoaL-like"/>
</dbReference>
<accession>A0ABQ6PNI8</accession>
<organism evidence="2 3">
    <name type="scientific">Algoriphagus confluentis</name>
    <dbReference type="NCBI Taxonomy" id="1697556"/>
    <lineage>
        <taxon>Bacteria</taxon>
        <taxon>Pseudomonadati</taxon>
        <taxon>Bacteroidota</taxon>
        <taxon>Cytophagia</taxon>
        <taxon>Cytophagales</taxon>
        <taxon>Cyclobacteriaceae</taxon>
        <taxon>Algoriphagus</taxon>
    </lineage>
</organism>
<proteinExistence type="predicted"/>
<comment type="caution">
    <text evidence="2">The sequence shown here is derived from an EMBL/GenBank/DDBJ whole genome shotgun (WGS) entry which is preliminary data.</text>
</comment>
<keyword evidence="3" id="KW-1185">Reference proteome</keyword>
<sequence length="127" mass="14503">MNPQEKERLIQAYLQAYNNLDVEGMMEVLEEEVLFENFSSGEKTHALHGKKAFQGQALEALSYFSSRKQTIQSIIHLEEKTEIEIAYWAIAAVDFPNGIKKGQEIRMEGKSIFEFGQKGITKIMDIS</sequence>